<accession>A0A7H4MFW7</accession>
<dbReference type="EC" id="4.1.99.3" evidence="3"/>
<dbReference type="GO" id="GO:0071949">
    <property type="term" value="F:FAD binding"/>
    <property type="evidence" value="ECO:0007669"/>
    <property type="project" value="TreeGrafter"/>
</dbReference>
<feature type="site" description="Electron transfer via tryptophanyl radical" evidence="13">
    <location>
        <position position="192"/>
    </location>
</feature>
<dbReference type="Gene3D" id="1.10.579.10">
    <property type="entry name" value="DNA Cyclobutane Dipyrimidine Photolyase, subunit A, domain 3"/>
    <property type="match status" value="1"/>
</dbReference>
<dbReference type="PROSITE" id="PS00691">
    <property type="entry name" value="DNA_PHOTOLYASES_1_2"/>
    <property type="match status" value="1"/>
</dbReference>
<name>A0A7H4MFW7_KLEVA</name>
<evidence type="ECO:0000256" key="3">
    <source>
        <dbReference type="ARBA" id="ARBA00013149"/>
    </source>
</evidence>
<feature type="binding site" evidence="12">
    <location>
        <position position="104"/>
    </location>
    <ligand>
        <name>FAD</name>
        <dbReference type="ChEBI" id="CHEBI:57692"/>
    </ligand>
</feature>
<dbReference type="SUPFAM" id="SSF48173">
    <property type="entry name" value="Cryptochrome/photolyase FAD-binding domain"/>
    <property type="match status" value="1"/>
</dbReference>
<evidence type="ECO:0000256" key="1">
    <source>
        <dbReference type="ARBA" id="ARBA00001932"/>
    </source>
</evidence>
<comment type="similarity">
    <text evidence="14">Belongs to the DNA photolyase family.</text>
</comment>
<evidence type="ECO:0000256" key="4">
    <source>
        <dbReference type="ARBA" id="ARBA00014046"/>
    </source>
</evidence>
<feature type="domain" description="Cryptochrome/DNA photolyase FAD-binding" evidence="16">
    <location>
        <begin position="104"/>
        <end position="298"/>
    </location>
</feature>
<dbReference type="FunFam" id="1.10.579.10:FF:000003">
    <property type="entry name" value="Deoxyribodipyrimidine photo-lyase"/>
    <property type="match status" value="1"/>
</dbReference>
<evidence type="ECO:0000256" key="12">
    <source>
        <dbReference type="PIRSR" id="PIRSR602081-1"/>
    </source>
</evidence>
<keyword evidence="17" id="KW-0456">Lyase</keyword>
<sequence>MRGGAEARQAPARQAPPLPELNYPQTPFDGLLFAADEKTALARLRAFCQQPAAEYEGQRDFPAVEGTSRLSPCLATGVLSPRQCLHRLLTEHPAALDGGAGATWLNELIWREFYRHLMVYYPKLCKGRPFIAWTDKVAWREDDAALQAWQRGETGFPIVDAAMRQLNATGWMHNRLRMIVASFLTKDLRLDWRAGERYFMSQLIDGDLAANNGGWQWAASTGTDAAPYFRIFNPTTQGEKFDKQGVFMRRWLPELAKVPEKALHQPWAWADKQGIKLDYPRPIVDHKQARQETLAAWEAARKGITPPPDGGS</sequence>
<feature type="compositionally biased region" description="Low complexity" evidence="15">
    <location>
        <begin position="1"/>
        <end position="13"/>
    </location>
</feature>
<dbReference type="InterPro" id="IPR018394">
    <property type="entry name" value="DNA_photolyase_1_CS_C"/>
</dbReference>
<comment type="caution">
    <text evidence="17">The sequence shown here is derived from an EMBL/GenBank/DDBJ whole genome shotgun (WGS) entry which is preliminary data.</text>
</comment>
<dbReference type="InterPro" id="IPR005101">
    <property type="entry name" value="Cryptochr/Photolyase_FAD-bd"/>
</dbReference>
<dbReference type="InterPro" id="IPR002081">
    <property type="entry name" value="Cryptochrome/DNA_photolyase_1"/>
</dbReference>
<evidence type="ECO:0000256" key="13">
    <source>
        <dbReference type="PIRSR" id="PIRSR602081-2"/>
    </source>
</evidence>
<evidence type="ECO:0000256" key="5">
    <source>
        <dbReference type="ARBA" id="ARBA00022630"/>
    </source>
</evidence>
<protein>
    <recommendedName>
        <fullName evidence="4">Deoxyribodipyrimidine photo-lyase</fullName>
        <ecNumber evidence="3">4.1.99.3</ecNumber>
    </recommendedName>
    <alternativeName>
        <fullName evidence="8">DNA photolyase</fullName>
    </alternativeName>
    <alternativeName>
        <fullName evidence="11">Photoreactivating enzyme</fullName>
    </alternativeName>
</protein>
<evidence type="ECO:0000256" key="14">
    <source>
        <dbReference type="RuleBase" id="RU004182"/>
    </source>
</evidence>
<evidence type="ECO:0000256" key="11">
    <source>
        <dbReference type="ARBA" id="ARBA00083107"/>
    </source>
</evidence>
<feature type="site" description="Electron transfer via tryptophanyl radical" evidence="13">
    <location>
        <position position="139"/>
    </location>
</feature>
<dbReference type="Gene3D" id="1.25.40.80">
    <property type="match status" value="1"/>
</dbReference>
<feature type="binding site" evidence="12">
    <location>
        <begin position="107"/>
        <end position="114"/>
    </location>
    <ligand>
        <name>FAD</name>
        <dbReference type="ChEBI" id="CHEBI:57692"/>
    </ligand>
</feature>
<dbReference type="PRINTS" id="PR00147">
    <property type="entry name" value="DNAPHOTLYASE"/>
</dbReference>
<comment type="cofactor">
    <cofactor evidence="1">
        <name>(6R)-5,10-methylene-5,6,7,8-tetrahydrofolate</name>
        <dbReference type="ChEBI" id="CHEBI:15636"/>
    </cofactor>
</comment>
<organism evidence="17 18">
    <name type="scientific">Klebsiella variicola</name>
    <dbReference type="NCBI Taxonomy" id="244366"/>
    <lineage>
        <taxon>Bacteria</taxon>
        <taxon>Pseudomonadati</taxon>
        <taxon>Pseudomonadota</taxon>
        <taxon>Gammaproteobacteria</taxon>
        <taxon>Enterobacterales</taxon>
        <taxon>Enterobacteriaceae</taxon>
        <taxon>Klebsiella/Raoultella group</taxon>
        <taxon>Klebsiella</taxon>
        <taxon>Klebsiella pneumoniae complex</taxon>
    </lineage>
</organism>
<comment type="function">
    <text evidence="10">Involved in repair of UV radiation-induced DNA damage. Catalyzes the light-dependent monomerization (300-600 nm) of cyclobutyl pyrimidine dimers (in cis-syn configuration), which are formed between adjacent bases on the same DNA strand upon exposure to ultraviolet radiation.</text>
</comment>
<feature type="binding site" evidence="12">
    <location>
        <begin position="67"/>
        <end position="71"/>
    </location>
    <ligand>
        <name>FAD</name>
        <dbReference type="ChEBI" id="CHEBI:57692"/>
    </ligand>
</feature>
<dbReference type="PROSITE" id="PS00394">
    <property type="entry name" value="DNA_PHOTOLYASES_1_1"/>
    <property type="match status" value="1"/>
</dbReference>
<evidence type="ECO:0000256" key="9">
    <source>
        <dbReference type="ARBA" id="ARBA00033999"/>
    </source>
</evidence>
<dbReference type="GO" id="GO:0003677">
    <property type="term" value="F:DNA binding"/>
    <property type="evidence" value="ECO:0007669"/>
    <property type="project" value="TreeGrafter"/>
</dbReference>
<keyword evidence="7 14" id="KW-0157">Chromophore</keyword>
<evidence type="ECO:0000313" key="18">
    <source>
        <dbReference type="Proteomes" id="UP000254545"/>
    </source>
</evidence>
<comment type="catalytic activity">
    <reaction evidence="9">
        <text>cyclobutadipyrimidine (in DNA) = 2 pyrimidine residues (in DNA).</text>
        <dbReference type="EC" id="4.1.99.3"/>
    </reaction>
</comment>
<evidence type="ECO:0000256" key="8">
    <source>
        <dbReference type="ARBA" id="ARBA00031671"/>
    </source>
</evidence>
<dbReference type="Proteomes" id="UP000254545">
    <property type="component" value="Unassembled WGS sequence"/>
</dbReference>
<dbReference type="GO" id="GO:0009416">
    <property type="term" value="P:response to light stimulus"/>
    <property type="evidence" value="ECO:0007669"/>
    <property type="project" value="TreeGrafter"/>
</dbReference>
<proteinExistence type="inferred from homology"/>
<comment type="similarity">
    <text evidence="2">Belongs to the DNA photolyase class-1 family.</text>
</comment>
<feature type="region of interest" description="Disordered" evidence="15">
    <location>
        <begin position="1"/>
        <end position="21"/>
    </location>
</feature>
<dbReference type="EMBL" id="UGKR01000003">
    <property type="protein sequence ID" value="STS89217.1"/>
    <property type="molecule type" value="Genomic_DNA"/>
</dbReference>
<dbReference type="GO" id="GO:0000719">
    <property type="term" value="P:photoreactive repair"/>
    <property type="evidence" value="ECO:0007669"/>
    <property type="project" value="UniProtKB-ARBA"/>
</dbReference>
<evidence type="ECO:0000256" key="6">
    <source>
        <dbReference type="ARBA" id="ARBA00022827"/>
    </source>
</evidence>
<dbReference type="NCBIfam" id="NF007955">
    <property type="entry name" value="PRK10674.1"/>
    <property type="match status" value="1"/>
</dbReference>
<dbReference type="PANTHER" id="PTHR11455:SF9">
    <property type="entry name" value="CRYPTOCHROME CIRCADIAN CLOCK 5 ISOFORM X1"/>
    <property type="match status" value="1"/>
</dbReference>
<dbReference type="PANTHER" id="PTHR11455">
    <property type="entry name" value="CRYPTOCHROME"/>
    <property type="match status" value="1"/>
</dbReference>
<dbReference type="InterPro" id="IPR036134">
    <property type="entry name" value="Crypto/Photolyase_FAD-like_sf"/>
</dbReference>
<feature type="site" description="Electron transfer via tryptophanyl radical" evidence="13">
    <location>
        <position position="215"/>
    </location>
</feature>
<evidence type="ECO:0000256" key="15">
    <source>
        <dbReference type="SAM" id="MobiDB-lite"/>
    </source>
</evidence>
<dbReference type="AlphaFoldDB" id="A0A7H4MFW7"/>
<dbReference type="Pfam" id="PF03441">
    <property type="entry name" value="FAD_binding_7"/>
    <property type="match status" value="1"/>
</dbReference>
<reference evidence="17 18" key="1">
    <citation type="submission" date="2018-06" db="EMBL/GenBank/DDBJ databases">
        <authorList>
            <consortium name="Pathogen Informatics"/>
            <person name="Doyle S."/>
        </authorList>
    </citation>
    <scope>NUCLEOTIDE SEQUENCE [LARGE SCALE GENOMIC DNA]</scope>
    <source>
        <strain evidence="17 18">NCTC9177</strain>
    </source>
</reference>
<dbReference type="GO" id="GO:0003904">
    <property type="term" value="F:deoxyribodipyrimidine photo-lyase activity"/>
    <property type="evidence" value="ECO:0007669"/>
    <property type="project" value="UniProtKB-EC"/>
</dbReference>
<evidence type="ECO:0000256" key="7">
    <source>
        <dbReference type="ARBA" id="ARBA00022991"/>
    </source>
</evidence>
<feature type="binding site" evidence="12">
    <location>
        <position position="55"/>
    </location>
    <ligand>
        <name>FAD</name>
        <dbReference type="ChEBI" id="CHEBI:57692"/>
    </ligand>
</feature>
<gene>
    <name evidence="17" type="primary">phrB</name>
    <name evidence="17" type="ORF">NCTC9177_03089</name>
</gene>
<evidence type="ECO:0000313" key="17">
    <source>
        <dbReference type="EMBL" id="STS89217.1"/>
    </source>
</evidence>
<feature type="binding site" evidence="12">
    <location>
        <begin position="205"/>
        <end position="207"/>
    </location>
    <ligand>
        <name>FAD</name>
        <dbReference type="ChEBI" id="CHEBI:57692"/>
    </ligand>
</feature>
<evidence type="ECO:0000256" key="2">
    <source>
        <dbReference type="ARBA" id="ARBA00005862"/>
    </source>
</evidence>
<keyword evidence="6 12" id="KW-0274">FAD</keyword>
<keyword evidence="5 12" id="KW-0285">Flavoprotein</keyword>
<comment type="cofactor">
    <cofactor evidence="12">
        <name>FAD</name>
        <dbReference type="ChEBI" id="CHEBI:57692"/>
    </cofactor>
    <text evidence="12">Binds 1 FAD per subunit.</text>
</comment>
<evidence type="ECO:0000259" key="16">
    <source>
        <dbReference type="Pfam" id="PF03441"/>
    </source>
</evidence>
<evidence type="ECO:0000256" key="10">
    <source>
        <dbReference type="ARBA" id="ARBA00059220"/>
    </source>
</evidence>